<feature type="transmembrane region" description="Helical" evidence="10">
    <location>
        <begin position="245"/>
        <end position="262"/>
    </location>
</feature>
<dbReference type="GO" id="GO:0005886">
    <property type="term" value="C:plasma membrane"/>
    <property type="evidence" value="ECO:0007669"/>
    <property type="project" value="UniProtKB-SubCell"/>
</dbReference>
<keyword evidence="9 10" id="KW-0472">Membrane</keyword>
<feature type="transmembrane region" description="Helical" evidence="10">
    <location>
        <begin position="268"/>
        <end position="289"/>
    </location>
</feature>
<dbReference type="PANTHER" id="PTHR10791:SF222">
    <property type="entry name" value="BIDIRECTIONAL SUGAR TRANSPORTER SWEET15"/>
    <property type="match status" value="1"/>
</dbReference>
<dbReference type="EMBL" id="VAHF01000008">
    <property type="protein sequence ID" value="TXG55998.1"/>
    <property type="molecule type" value="Genomic_DNA"/>
</dbReference>
<dbReference type="PANTHER" id="PTHR10791">
    <property type="entry name" value="RAG1-ACTIVATING PROTEIN 1"/>
    <property type="match status" value="1"/>
</dbReference>
<evidence type="ECO:0000256" key="6">
    <source>
        <dbReference type="ARBA" id="ARBA00022692"/>
    </source>
</evidence>
<evidence type="ECO:0000313" key="11">
    <source>
        <dbReference type="EMBL" id="TXG55998.1"/>
    </source>
</evidence>
<dbReference type="AlphaFoldDB" id="A0A5C7HGV5"/>
<dbReference type="Pfam" id="PF03083">
    <property type="entry name" value="MtN3_slv"/>
    <property type="match status" value="2"/>
</dbReference>
<evidence type="ECO:0000256" key="9">
    <source>
        <dbReference type="ARBA" id="ARBA00023136"/>
    </source>
</evidence>
<keyword evidence="12" id="KW-1185">Reference proteome</keyword>
<evidence type="ECO:0000256" key="2">
    <source>
        <dbReference type="ARBA" id="ARBA00007809"/>
    </source>
</evidence>
<keyword evidence="6 10" id="KW-0812">Transmembrane</keyword>
<feature type="transmembrane region" description="Helical" evidence="10">
    <location>
        <begin position="181"/>
        <end position="201"/>
    </location>
</feature>
<comment type="subcellular location">
    <subcellularLocation>
        <location evidence="1">Cell membrane</location>
        <topology evidence="1">Multi-pass membrane protein</topology>
    </subcellularLocation>
</comment>
<dbReference type="InterPro" id="IPR004316">
    <property type="entry name" value="SWEET_rpt"/>
</dbReference>
<accession>A0A5C7HGV5</accession>
<keyword evidence="4" id="KW-1003">Cell membrane</keyword>
<evidence type="ECO:0000256" key="10">
    <source>
        <dbReference type="SAM" id="Phobius"/>
    </source>
</evidence>
<evidence type="ECO:0000256" key="3">
    <source>
        <dbReference type="ARBA" id="ARBA00022448"/>
    </source>
</evidence>
<dbReference type="GO" id="GO:0051119">
    <property type="term" value="F:sugar transmembrane transporter activity"/>
    <property type="evidence" value="ECO:0007669"/>
    <property type="project" value="InterPro"/>
</dbReference>
<keyword evidence="3" id="KW-0813">Transport</keyword>
<gene>
    <name evidence="11" type="ORF">EZV62_017311</name>
</gene>
<evidence type="ECO:0000256" key="8">
    <source>
        <dbReference type="ARBA" id="ARBA00022989"/>
    </source>
</evidence>
<dbReference type="Gene3D" id="1.20.1280.290">
    <property type="match status" value="2"/>
</dbReference>
<protein>
    <recommendedName>
        <fullName evidence="13">Bidirectional sugar transporter SWEET</fullName>
    </recommendedName>
</protein>
<evidence type="ECO:0000256" key="7">
    <source>
        <dbReference type="ARBA" id="ARBA00022737"/>
    </source>
</evidence>
<sequence>MLRGLHLAAECGIVLECRLLFLESYALNVVNAVVAYLSPSLLLCQICWGNDRGYSAASILIKCKLFLGGGAETLEMAIMINQHLMTVVFGILGNIISFLVFLAPVSTFYRIFKRKTTDSFQCLPYLVALFSSMLWLYYAMVKGNAFLLITINCFGCVVETIYIAMFIVYAPIENRKLALKILFSMNIGAFTLILLVTHFLLKGNLQVIVIGWICVGFSVCVFAAPLSIVAHVIRTKSVEFMPFNLSFFLTISAIMWFGYGISLKDICIALPNVIGFVLGLLQMIVYMFYKNIRKIENVAVETAMPDSPVKNVVIIRTIGDDVLIPVEIQRYMKNNNEEIKEDAAAEKVELQGVDRHEPKIQEKSFEIWNGIHQDESPV</sequence>
<dbReference type="FunFam" id="1.20.1280.290:FF:000003">
    <property type="entry name" value="Bidirectional sugar transporter SWEET"/>
    <property type="match status" value="1"/>
</dbReference>
<feature type="transmembrane region" description="Helical" evidence="10">
    <location>
        <begin position="84"/>
        <end position="111"/>
    </location>
</feature>
<keyword evidence="5" id="KW-0762">Sugar transport</keyword>
<evidence type="ECO:0008006" key="13">
    <source>
        <dbReference type="Google" id="ProtNLM"/>
    </source>
</evidence>
<reference evidence="12" key="1">
    <citation type="journal article" date="2019" name="Gigascience">
        <title>De novo genome assembly of the endangered Acer yangbiense, a plant species with extremely small populations endemic to Yunnan Province, China.</title>
        <authorList>
            <person name="Yang J."/>
            <person name="Wariss H.M."/>
            <person name="Tao L."/>
            <person name="Zhang R."/>
            <person name="Yun Q."/>
            <person name="Hollingsworth P."/>
            <person name="Dao Z."/>
            <person name="Luo G."/>
            <person name="Guo H."/>
            <person name="Ma Y."/>
            <person name="Sun W."/>
        </authorList>
    </citation>
    <scope>NUCLEOTIDE SEQUENCE [LARGE SCALE GENOMIC DNA]</scope>
    <source>
        <strain evidence="12">cv. Malutang</strain>
    </source>
</reference>
<evidence type="ECO:0000256" key="4">
    <source>
        <dbReference type="ARBA" id="ARBA00022475"/>
    </source>
</evidence>
<dbReference type="InterPro" id="IPR047664">
    <property type="entry name" value="SWEET"/>
</dbReference>
<proteinExistence type="inferred from homology"/>
<dbReference type="OrthoDB" id="409725at2759"/>
<organism evidence="11 12">
    <name type="scientific">Acer yangbiense</name>
    <dbReference type="NCBI Taxonomy" id="1000413"/>
    <lineage>
        <taxon>Eukaryota</taxon>
        <taxon>Viridiplantae</taxon>
        <taxon>Streptophyta</taxon>
        <taxon>Embryophyta</taxon>
        <taxon>Tracheophyta</taxon>
        <taxon>Spermatophyta</taxon>
        <taxon>Magnoliopsida</taxon>
        <taxon>eudicotyledons</taxon>
        <taxon>Gunneridae</taxon>
        <taxon>Pentapetalae</taxon>
        <taxon>rosids</taxon>
        <taxon>malvids</taxon>
        <taxon>Sapindales</taxon>
        <taxon>Sapindaceae</taxon>
        <taxon>Hippocastanoideae</taxon>
        <taxon>Acereae</taxon>
        <taxon>Acer</taxon>
    </lineage>
</organism>
<comment type="caution">
    <text evidence="11">The sequence shown here is derived from an EMBL/GenBank/DDBJ whole genome shotgun (WGS) entry which is preliminary data.</text>
</comment>
<evidence type="ECO:0000256" key="1">
    <source>
        <dbReference type="ARBA" id="ARBA00004651"/>
    </source>
</evidence>
<feature type="transmembrane region" description="Helical" evidence="10">
    <location>
        <begin position="123"/>
        <end position="140"/>
    </location>
</feature>
<feature type="transmembrane region" description="Helical" evidence="10">
    <location>
        <begin position="207"/>
        <end position="233"/>
    </location>
</feature>
<name>A0A5C7HGV5_9ROSI</name>
<evidence type="ECO:0000313" key="12">
    <source>
        <dbReference type="Proteomes" id="UP000323000"/>
    </source>
</evidence>
<evidence type="ECO:0000256" key="5">
    <source>
        <dbReference type="ARBA" id="ARBA00022597"/>
    </source>
</evidence>
<keyword evidence="8 10" id="KW-1133">Transmembrane helix</keyword>
<dbReference type="FunFam" id="1.20.1280.290:FF:000001">
    <property type="entry name" value="Bidirectional sugar transporter SWEET"/>
    <property type="match status" value="1"/>
</dbReference>
<comment type="similarity">
    <text evidence="2">Belongs to the SWEET sugar transporter family.</text>
</comment>
<feature type="transmembrane region" description="Helical" evidence="10">
    <location>
        <begin position="146"/>
        <end position="169"/>
    </location>
</feature>
<keyword evidence="7" id="KW-0677">Repeat</keyword>
<dbReference type="Proteomes" id="UP000323000">
    <property type="component" value="Chromosome 8"/>
</dbReference>
<dbReference type="GO" id="GO:0008515">
    <property type="term" value="F:sucrose transmembrane transporter activity"/>
    <property type="evidence" value="ECO:0007669"/>
    <property type="project" value="UniProtKB-ARBA"/>
</dbReference>